<dbReference type="NCBIfam" id="NF033711">
    <property type="entry name" value="T9SS_PorQ"/>
    <property type="match status" value="1"/>
</dbReference>
<dbReference type="Proteomes" id="UP000316008">
    <property type="component" value="Unassembled WGS sequence"/>
</dbReference>
<gene>
    <name evidence="2" type="primary">porQ</name>
    <name evidence="2" type="ORF">FO442_11840</name>
</gene>
<accession>A0A556MR94</accession>
<keyword evidence="1" id="KW-0732">Signal</keyword>
<proteinExistence type="predicted"/>
<evidence type="ECO:0000313" key="3">
    <source>
        <dbReference type="Proteomes" id="UP000316008"/>
    </source>
</evidence>
<organism evidence="2 3">
    <name type="scientific">Fluviicola chungangensis</name>
    <dbReference type="NCBI Taxonomy" id="2597671"/>
    <lineage>
        <taxon>Bacteria</taxon>
        <taxon>Pseudomonadati</taxon>
        <taxon>Bacteroidota</taxon>
        <taxon>Flavobacteriia</taxon>
        <taxon>Flavobacteriales</taxon>
        <taxon>Crocinitomicaceae</taxon>
        <taxon>Fluviicola</taxon>
    </lineage>
</organism>
<keyword evidence="3" id="KW-1185">Reference proteome</keyword>
<dbReference type="NCBIfam" id="NF033709">
    <property type="entry name" value="PorV_fam"/>
    <property type="match status" value="1"/>
</dbReference>
<dbReference type="AlphaFoldDB" id="A0A556MR94"/>
<dbReference type="RefSeq" id="WP_144333405.1">
    <property type="nucleotide sequence ID" value="NZ_VLPL01000005.1"/>
</dbReference>
<feature type="chain" id="PRO_5022188552" evidence="1">
    <location>
        <begin position="20"/>
        <end position="341"/>
    </location>
</feature>
<comment type="caution">
    <text evidence="2">The sequence shown here is derived from an EMBL/GenBank/DDBJ whole genome shotgun (WGS) entry which is preliminary data.</text>
</comment>
<name>A0A556MR94_9FLAO</name>
<reference evidence="2 3" key="1">
    <citation type="submission" date="2019-07" db="EMBL/GenBank/DDBJ databases">
        <authorList>
            <person name="Huq M.A."/>
        </authorList>
    </citation>
    <scope>NUCLEOTIDE SEQUENCE [LARGE SCALE GENOMIC DNA]</scope>
    <source>
        <strain evidence="2 3">MAH-3</strain>
    </source>
</reference>
<evidence type="ECO:0000313" key="2">
    <source>
        <dbReference type="EMBL" id="TSJ42451.1"/>
    </source>
</evidence>
<feature type="signal peptide" evidence="1">
    <location>
        <begin position="1"/>
        <end position="19"/>
    </location>
</feature>
<sequence length="341" mass="37795">MKYKLALILLNILSSIAVAQTGGIHSFQNLNAQYNARTMGLGGDAITIYDNDLNLGLNNPAVMNYQMHGRFGFNQSIMASGVNTGALTYARRIKRTMGMVHFRYSSYGKMKRTDIDGTNLGTFTPGDFILGASAQHAFNERMSVGATLNILYSQLDSYTAFGTSLDIAGLYRDSSRNLNIVGVIKNLGVQWKGYTAEKNPLPLEVQLGISHKLRHAPFRISLVAQHLQKWDLSYVDPNAKPRIDPLTGDTIQVKKSGFFDNLARHGKLQLEILIGKKLQFRTAFDYQRRKELAIVGRGGLAGFSFGAGMAFKRFSIDYGWYIYSAAGSQHGLTLNFLLSKK</sequence>
<evidence type="ECO:0000256" key="1">
    <source>
        <dbReference type="SAM" id="SignalP"/>
    </source>
</evidence>
<protein>
    <submittedName>
        <fullName evidence="2">Type IX secretion system protein PorQ</fullName>
    </submittedName>
</protein>
<dbReference type="EMBL" id="VLPL01000005">
    <property type="protein sequence ID" value="TSJ42451.1"/>
    <property type="molecule type" value="Genomic_DNA"/>
</dbReference>
<dbReference type="OrthoDB" id="9809953at2"/>